<feature type="compositionally biased region" description="Low complexity" evidence="1">
    <location>
        <begin position="183"/>
        <end position="201"/>
    </location>
</feature>
<feature type="compositionally biased region" description="Basic residues" evidence="1">
    <location>
        <begin position="166"/>
        <end position="178"/>
    </location>
</feature>
<protein>
    <submittedName>
        <fullName evidence="2">Serine/arginine repetitive matrix protein 2</fullName>
    </submittedName>
</protein>
<evidence type="ECO:0000256" key="1">
    <source>
        <dbReference type="SAM" id="MobiDB-lite"/>
    </source>
</evidence>
<evidence type="ECO:0000313" key="2">
    <source>
        <dbReference type="EMBL" id="KAF3034331.1"/>
    </source>
</evidence>
<accession>A0A9P5BY95</accession>
<keyword evidence="3" id="KW-1185">Reference proteome</keyword>
<dbReference type="AlphaFoldDB" id="A0A9P5BY95"/>
<feature type="region of interest" description="Disordered" evidence="1">
    <location>
        <begin position="160"/>
        <end position="238"/>
    </location>
</feature>
<reference evidence="2" key="1">
    <citation type="submission" date="2019-04" db="EMBL/GenBank/DDBJ databases">
        <title>Sequencing of skin fungus with MAO and IRED activity.</title>
        <authorList>
            <person name="Marsaioli A.J."/>
            <person name="Bonatto J.M.C."/>
            <person name="Reis Junior O."/>
        </authorList>
    </citation>
    <scope>NUCLEOTIDE SEQUENCE</scope>
    <source>
        <strain evidence="2">28M1</strain>
    </source>
</reference>
<dbReference type="Proteomes" id="UP000758155">
    <property type="component" value="Unassembled WGS sequence"/>
</dbReference>
<sequence length="273" mass="30625">MRAYSPELKEHNISEEEFIAFIDNLAIAQAPPAPFQILDVAGHAVGFVPHHWAMFAGAGMNFAAGVGTAAVSYGRTRYFLEKVNREYFTPRGLQVSICKYQQLIEKLAVCPDFPVLVDKDPQAGIVSVRDRCMSALQPYLANLSLDVPPPKGESSVLEKIAAKGIERRRRKQDKKYRKKSGDSGHSSDSSSSSSRSSSSDSSSEEDKAQRKVARRLRKTNRKAKKDLKKRPSRAAEIEEDQVRKVRDIEYKPVRFAGDTKRTTKMGKRDLEKH</sequence>
<feature type="compositionally biased region" description="Basic residues" evidence="1">
    <location>
        <begin position="210"/>
        <end position="232"/>
    </location>
</feature>
<name>A0A9P5BY95_9PLEO</name>
<organism evidence="2 3">
    <name type="scientific">Didymella heteroderae</name>
    <dbReference type="NCBI Taxonomy" id="1769908"/>
    <lineage>
        <taxon>Eukaryota</taxon>
        <taxon>Fungi</taxon>
        <taxon>Dikarya</taxon>
        <taxon>Ascomycota</taxon>
        <taxon>Pezizomycotina</taxon>
        <taxon>Dothideomycetes</taxon>
        <taxon>Pleosporomycetidae</taxon>
        <taxon>Pleosporales</taxon>
        <taxon>Pleosporineae</taxon>
        <taxon>Didymellaceae</taxon>
        <taxon>Didymella</taxon>
    </lineage>
</organism>
<dbReference type="OrthoDB" id="3068835at2759"/>
<comment type="caution">
    <text evidence="2">The sequence shown here is derived from an EMBL/GenBank/DDBJ whole genome shotgun (WGS) entry which is preliminary data.</text>
</comment>
<evidence type="ECO:0000313" key="3">
    <source>
        <dbReference type="Proteomes" id="UP000758155"/>
    </source>
</evidence>
<dbReference type="PANTHER" id="PTHR38887:SF1">
    <property type="entry name" value="RAS MODIFICATION PROTEIN ERF4"/>
    <property type="match status" value="1"/>
</dbReference>
<dbReference type="InterPro" id="IPR053221">
    <property type="entry name" value="Burnettramic_acid_biosynth"/>
</dbReference>
<proteinExistence type="predicted"/>
<dbReference type="EMBL" id="SWKV01000069">
    <property type="protein sequence ID" value="KAF3034331.1"/>
    <property type="molecule type" value="Genomic_DNA"/>
</dbReference>
<gene>
    <name evidence="2" type="primary">SRRM2</name>
    <name evidence="2" type="ORF">E8E12_005649</name>
</gene>
<dbReference type="PANTHER" id="PTHR38887">
    <property type="entry name" value="CHROMOSOME 21, WHOLE GENOME SHOTGUN SEQUENCE"/>
    <property type="match status" value="1"/>
</dbReference>